<dbReference type="SUPFAM" id="SSF48619">
    <property type="entry name" value="Phospholipase A2, PLA2"/>
    <property type="match status" value="1"/>
</dbReference>
<comment type="subcellular location">
    <subcellularLocation>
        <location evidence="2">Secreted</location>
    </subcellularLocation>
</comment>
<reference evidence="9" key="1">
    <citation type="journal article" date="2014" name="PLoS ONE">
        <title>Transcriptome-Based Identification of ABC Transporters in the Western Tarnished Plant Bug Lygus hesperus.</title>
        <authorList>
            <person name="Hull J.J."/>
            <person name="Chaney K."/>
            <person name="Geib S.M."/>
            <person name="Fabrick J.A."/>
            <person name="Brent C.S."/>
            <person name="Walsh D."/>
            <person name="Lavine L.C."/>
        </authorList>
    </citation>
    <scope>NUCLEOTIDE SEQUENCE</scope>
</reference>
<keyword evidence="4" id="KW-0964">Secreted</keyword>
<accession>A0A0A9Z5E4</accession>
<dbReference type="InterPro" id="IPR036444">
    <property type="entry name" value="PLipase_A2_dom_sf"/>
</dbReference>
<organism evidence="9">
    <name type="scientific">Lygus hesperus</name>
    <name type="common">Western plant bug</name>
    <dbReference type="NCBI Taxonomy" id="30085"/>
    <lineage>
        <taxon>Eukaryota</taxon>
        <taxon>Metazoa</taxon>
        <taxon>Ecdysozoa</taxon>
        <taxon>Arthropoda</taxon>
        <taxon>Hexapoda</taxon>
        <taxon>Insecta</taxon>
        <taxon>Pterygota</taxon>
        <taxon>Neoptera</taxon>
        <taxon>Paraneoptera</taxon>
        <taxon>Hemiptera</taxon>
        <taxon>Heteroptera</taxon>
        <taxon>Panheteroptera</taxon>
        <taxon>Cimicomorpha</taxon>
        <taxon>Miridae</taxon>
        <taxon>Mirini</taxon>
        <taxon>Lygus</taxon>
    </lineage>
</organism>
<comment type="cofactor">
    <cofactor evidence="1">
        <name>Ca(2+)</name>
        <dbReference type="ChEBI" id="CHEBI:29108"/>
    </cofactor>
</comment>
<dbReference type="GO" id="GO:0006644">
    <property type="term" value="P:phospholipid metabolic process"/>
    <property type="evidence" value="ECO:0007669"/>
    <property type="project" value="InterPro"/>
</dbReference>
<protein>
    <recommendedName>
        <fullName evidence="3">phospholipase A2</fullName>
        <ecNumber evidence="3">3.1.1.4</ecNumber>
    </recommendedName>
    <alternativeName>
        <fullName evidence="7">Phosphatidylcholine 2-acylhydrolase</fullName>
    </alternativeName>
</protein>
<dbReference type="PANTHER" id="PTHR12253">
    <property type="entry name" value="RH14732P"/>
    <property type="match status" value="1"/>
</dbReference>
<dbReference type="Gene3D" id="1.20.90.10">
    <property type="entry name" value="Phospholipase A2 domain"/>
    <property type="match status" value="1"/>
</dbReference>
<evidence type="ECO:0000256" key="6">
    <source>
        <dbReference type="ARBA" id="ARBA00023098"/>
    </source>
</evidence>
<evidence type="ECO:0000313" key="10">
    <source>
        <dbReference type="EMBL" id="JAG60235.1"/>
    </source>
</evidence>
<evidence type="ECO:0000256" key="3">
    <source>
        <dbReference type="ARBA" id="ARBA00013278"/>
    </source>
</evidence>
<reference evidence="9" key="2">
    <citation type="submission" date="2014-07" db="EMBL/GenBank/DDBJ databases">
        <authorList>
            <person name="Hull J."/>
        </authorList>
    </citation>
    <scope>NUCLEOTIDE SEQUENCE</scope>
</reference>
<dbReference type="EMBL" id="GBRD01005586">
    <property type="protein sequence ID" value="JAG60235.1"/>
    <property type="molecule type" value="Transcribed_RNA"/>
</dbReference>
<evidence type="ECO:0000256" key="5">
    <source>
        <dbReference type="ARBA" id="ARBA00022963"/>
    </source>
</evidence>
<evidence type="ECO:0000256" key="7">
    <source>
        <dbReference type="ARBA" id="ARBA00029903"/>
    </source>
</evidence>
<name>A0A0A9Z5E4_LYGHE</name>
<gene>
    <name evidence="9" type="primary">PA2_0</name>
    <name evidence="9" type="ORF">CM83_100861</name>
</gene>
<reference evidence="10" key="3">
    <citation type="submission" date="2014-09" db="EMBL/GenBank/DDBJ databases">
        <authorList>
            <person name="Magalhaes I.L.F."/>
            <person name="Oliveira U."/>
            <person name="Santos F.R."/>
            <person name="Vidigal T.H.D.A."/>
            <person name="Brescovit A.D."/>
            <person name="Santos A.J."/>
        </authorList>
    </citation>
    <scope>NUCLEOTIDE SEQUENCE</scope>
</reference>
<evidence type="ECO:0000313" key="9">
    <source>
        <dbReference type="EMBL" id="JAG38548.1"/>
    </source>
</evidence>
<evidence type="ECO:0000259" key="8">
    <source>
        <dbReference type="Pfam" id="PF05826"/>
    </source>
</evidence>
<dbReference type="GO" id="GO:0004623">
    <property type="term" value="F:phospholipase A2 activity"/>
    <property type="evidence" value="ECO:0007669"/>
    <property type="project" value="UniProtKB-EC"/>
</dbReference>
<dbReference type="AlphaFoldDB" id="A0A0A9Z5E4"/>
<dbReference type="PROSITE" id="PS00118">
    <property type="entry name" value="PA2_HIS"/>
    <property type="match status" value="1"/>
</dbReference>
<keyword evidence="6" id="KW-0443">Lipid metabolism</keyword>
<dbReference type="GO" id="GO:0050482">
    <property type="term" value="P:arachidonate secretion"/>
    <property type="evidence" value="ECO:0007669"/>
    <property type="project" value="InterPro"/>
</dbReference>
<dbReference type="GO" id="GO:0005576">
    <property type="term" value="C:extracellular region"/>
    <property type="evidence" value="ECO:0007669"/>
    <property type="project" value="UniProtKB-SubCell"/>
</dbReference>
<evidence type="ECO:0000256" key="2">
    <source>
        <dbReference type="ARBA" id="ARBA00004613"/>
    </source>
</evidence>
<keyword evidence="5" id="KW-0442">Lipid degradation</keyword>
<dbReference type="EMBL" id="GBHO01005056">
    <property type="protein sequence ID" value="JAG38548.1"/>
    <property type="molecule type" value="Transcribed_RNA"/>
</dbReference>
<dbReference type="EC" id="3.1.1.4" evidence="3"/>
<proteinExistence type="predicted"/>
<dbReference type="InterPro" id="IPR033113">
    <property type="entry name" value="PLA2_histidine"/>
</dbReference>
<dbReference type="Pfam" id="PF05826">
    <property type="entry name" value="Phospholip_A2_2"/>
    <property type="match status" value="1"/>
</dbReference>
<evidence type="ECO:0000256" key="4">
    <source>
        <dbReference type="ARBA" id="ARBA00022525"/>
    </source>
</evidence>
<dbReference type="GO" id="GO:0016042">
    <property type="term" value="P:lipid catabolic process"/>
    <property type="evidence" value="ECO:0007669"/>
    <property type="project" value="UniProtKB-KW"/>
</dbReference>
<sequence>MTSLYAVTPLFLLGISNICAPKSSVKPRETTFGSTFPGTVWCGPGNTAKNDSHLGPLRDVDACCRAHDKCNDVIPRFSKKYGIFNPTMSPKYNCVCDRAFHKCLMNVPKWEGRAAEFIGSLYFETKIFPNCFTNDYPKRCVDKSKNIPWRCTKYVNASKKKKNWQWKDFGGWYIDFSAR</sequence>
<evidence type="ECO:0000256" key="1">
    <source>
        <dbReference type="ARBA" id="ARBA00001913"/>
    </source>
</evidence>
<dbReference type="InterPro" id="IPR016090">
    <property type="entry name" value="PLA2-like_dom"/>
</dbReference>
<feature type="domain" description="Phospholipase A2-like central" evidence="8">
    <location>
        <begin position="36"/>
        <end position="133"/>
    </location>
</feature>